<feature type="domain" description="Nephrocystin 3-like N-terminal" evidence="3">
    <location>
        <begin position="443"/>
        <end position="616"/>
    </location>
</feature>
<keyword evidence="2" id="KW-0175">Coiled coil</keyword>
<dbReference type="Pfam" id="PF24883">
    <property type="entry name" value="NPHP3_N"/>
    <property type="match status" value="1"/>
</dbReference>
<evidence type="ECO:0000259" key="3">
    <source>
        <dbReference type="Pfam" id="PF24883"/>
    </source>
</evidence>
<dbReference type="InterPro" id="IPR056884">
    <property type="entry name" value="NPHP3-like_N"/>
</dbReference>
<evidence type="ECO:0000313" key="4">
    <source>
        <dbReference type="EMBL" id="KAK8063521.1"/>
    </source>
</evidence>
<proteinExistence type="predicted"/>
<comment type="caution">
    <text evidence="4">The sequence shown here is derived from an EMBL/GenBank/DDBJ whole genome shotgun (WGS) entry which is preliminary data.</text>
</comment>
<accession>A0ABR1UX46</accession>
<evidence type="ECO:0000256" key="1">
    <source>
        <dbReference type="ARBA" id="ARBA00022737"/>
    </source>
</evidence>
<reference evidence="4 5" key="1">
    <citation type="submission" date="2023-01" db="EMBL/GenBank/DDBJ databases">
        <title>Analysis of 21 Apiospora genomes using comparative genomics revels a genus with tremendous synthesis potential of carbohydrate active enzymes and secondary metabolites.</title>
        <authorList>
            <person name="Sorensen T."/>
        </authorList>
    </citation>
    <scope>NUCLEOTIDE SEQUENCE [LARGE SCALE GENOMIC DNA]</scope>
    <source>
        <strain evidence="4 5">CBS 83171</strain>
    </source>
</reference>
<gene>
    <name evidence="4" type="ORF">PG996_008173</name>
</gene>
<sequence length="663" mass="74954">MMRVRPSRQALDLRQDLIPRLKTNPDCQSRQLLNQRSLAVDYIDHRLQDTLEELKDPPTAFDTTLGRYVPLRMVTATAKSAADQPARPPKWARSEVIRPPQPAVDGMSFWSGIFPSAMKEFQCQRPNEPKGRAESKYGIRSLANWEDIYGVLQDAREVYDNPKGFRGGLRRGLRKVADNSQLLKGTAKLIPDFDYASPVRGTLELIANAAHRSMQIREAISRSLDDLGNSLGDIDTYLATFPGDENIVGASILLVASILKAIEDIIGYYIRNEVPKAISALFNGTEYQRSLSEALEQINITSQTLLHQARSSDMWQNRKALESTQNSYIRLGQVVDAQQRVADTQNEIKTLLEEFERKLLNERRQTYEIERLKQQNAHLDAQVNYYRVCTPSSESPYHREMSISLDNILSVLQMPEHLEELDTLHITENKGLVPSNDRARAELVLQKRQFREWVVSTASRELLIHGDFQGTRYTSGLSVLCCYLLQALGGSDRWAKLAFFCGSHIDGDHYAGGRSLIRSFISQLLRQGQCFDTSPLPGYVDLSLVERGDVRELCGLFGWLLRNMRGNSVVLFAIIDGIKYYEREEYLEDMAEVLRYLLDLTLDPSLPCVFKLLITSPCSTTVVCQAIDPEFVLSMSSIPQTARVANEARVKRETGEMAQGLVP</sequence>
<dbReference type="Proteomes" id="UP001446871">
    <property type="component" value="Unassembled WGS sequence"/>
</dbReference>
<feature type="coiled-coil region" evidence="2">
    <location>
        <begin position="334"/>
        <end position="365"/>
    </location>
</feature>
<keyword evidence="1" id="KW-0677">Repeat</keyword>
<organism evidence="4 5">
    <name type="scientific">Apiospora saccharicola</name>
    <dbReference type="NCBI Taxonomy" id="335842"/>
    <lineage>
        <taxon>Eukaryota</taxon>
        <taxon>Fungi</taxon>
        <taxon>Dikarya</taxon>
        <taxon>Ascomycota</taxon>
        <taxon>Pezizomycotina</taxon>
        <taxon>Sordariomycetes</taxon>
        <taxon>Xylariomycetidae</taxon>
        <taxon>Amphisphaeriales</taxon>
        <taxon>Apiosporaceae</taxon>
        <taxon>Apiospora</taxon>
    </lineage>
</organism>
<name>A0ABR1UX46_9PEZI</name>
<dbReference type="PANTHER" id="PTHR40619">
    <property type="entry name" value="FUNGAL STAND N-TERMINAL GOODBYE DOMAIN-CONTAINING PROTEIN"/>
    <property type="match status" value="1"/>
</dbReference>
<evidence type="ECO:0000313" key="5">
    <source>
        <dbReference type="Proteomes" id="UP001446871"/>
    </source>
</evidence>
<dbReference type="EMBL" id="JAQQWM010000005">
    <property type="protein sequence ID" value="KAK8063521.1"/>
    <property type="molecule type" value="Genomic_DNA"/>
</dbReference>
<evidence type="ECO:0000256" key="2">
    <source>
        <dbReference type="SAM" id="Coils"/>
    </source>
</evidence>
<protein>
    <recommendedName>
        <fullName evidence="3">Nephrocystin 3-like N-terminal domain-containing protein</fullName>
    </recommendedName>
</protein>
<dbReference type="PANTHER" id="PTHR40619:SF3">
    <property type="entry name" value="FUNGAL STAND N-TERMINAL GOODBYE DOMAIN-CONTAINING PROTEIN"/>
    <property type="match status" value="1"/>
</dbReference>
<keyword evidence="5" id="KW-1185">Reference proteome</keyword>